<evidence type="ECO:0000313" key="2">
    <source>
        <dbReference type="EMBL" id="KAL1885340.1"/>
    </source>
</evidence>
<name>A0ABR3YAK8_9PEZI</name>
<evidence type="ECO:0000256" key="1">
    <source>
        <dbReference type="SAM" id="SignalP"/>
    </source>
</evidence>
<feature type="chain" id="PRO_5047483444" evidence="1">
    <location>
        <begin position="19"/>
        <end position="55"/>
    </location>
</feature>
<organism evidence="2 3">
    <name type="scientific">Ceratocystis pirilliformis</name>
    <dbReference type="NCBI Taxonomy" id="259994"/>
    <lineage>
        <taxon>Eukaryota</taxon>
        <taxon>Fungi</taxon>
        <taxon>Dikarya</taxon>
        <taxon>Ascomycota</taxon>
        <taxon>Pezizomycotina</taxon>
        <taxon>Sordariomycetes</taxon>
        <taxon>Hypocreomycetidae</taxon>
        <taxon>Microascales</taxon>
        <taxon>Ceratocystidaceae</taxon>
        <taxon>Ceratocystis</taxon>
    </lineage>
</organism>
<keyword evidence="3" id="KW-1185">Reference proteome</keyword>
<reference evidence="2 3" key="1">
    <citation type="journal article" date="2024" name="IMA Fungus">
        <title>IMA Genome - F19 : A genome assembly and annotation guide to empower mycologists, including annotated draft genome sequences of Ceratocystis pirilliformis, Diaporthe australafricana, Fusarium ophioides, Paecilomyces lecythidis, and Sporothrix stenoceras.</title>
        <authorList>
            <person name="Aylward J."/>
            <person name="Wilson A.M."/>
            <person name="Visagie C.M."/>
            <person name="Spraker J."/>
            <person name="Barnes I."/>
            <person name="Buitendag C."/>
            <person name="Ceriani C."/>
            <person name="Del Mar Angel L."/>
            <person name="du Plessis D."/>
            <person name="Fuchs T."/>
            <person name="Gasser K."/>
            <person name="Kramer D."/>
            <person name="Li W."/>
            <person name="Munsamy K."/>
            <person name="Piso A."/>
            <person name="Price J.L."/>
            <person name="Sonnekus B."/>
            <person name="Thomas C."/>
            <person name="van der Nest A."/>
            <person name="van Dijk A."/>
            <person name="van Heerden A."/>
            <person name="van Vuuren N."/>
            <person name="Yilmaz N."/>
            <person name="Duong T.A."/>
            <person name="van der Merwe N.A."/>
            <person name="Wingfield M.J."/>
            <person name="Wingfield B.D."/>
        </authorList>
    </citation>
    <scope>NUCLEOTIDE SEQUENCE [LARGE SCALE GENOMIC DNA]</scope>
    <source>
        <strain evidence="2 3">CMW 12675</strain>
    </source>
</reference>
<sequence>MQYWAVTLLLAFAASAMASRVGGAGPAPKYDYGPGLVYSDCWLSGELCRCKNNEG</sequence>
<feature type="non-terminal residue" evidence="2">
    <location>
        <position position="55"/>
    </location>
</feature>
<gene>
    <name evidence="2" type="ORF">Cpir12675_006991</name>
</gene>
<protein>
    <submittedName>
        <fullName evidence="2">Uncharacterized protein</fullName>
    </submittedName>
</protein>
<feature type="signal peptide" evidence="1">
    <location>
        <begin position="1"/>
        <end position="18"/>
    </location>
</feature>
<dbReference type="Proteomes" id="UP001583280">
    <property type="component" value="Unassembled WGS sequence"/>
</dbReference>
<proteinExistence type="predicted"/>
<keyword evidence="1" id="KW-0732">Signal</keyword>
<accession>A0ABR3YAK8</accession>
<evidence type="ECO:0000313" key="3">
    <source>
        <dbReference type="Proteomes" id="UP001583280"/>
    </source>
</evidence>
<comment type="caution">
    <text evidence="2">The sequence shown here is derived from an EMBL/GenBank/DDBJ whole genome shotgun (WGS) entry which is preliminary data.</text>
</comment>
<dbReference type="EMBL" id="JAWDJO010000507">
    <property type="protein sequence ID" value="KAL1885340.1"/>
    <property type="molecule type" value="Genomic_DNA"/>
</dbReference>